<keyword evidence="6" id="KW-0547">Nucleotide-binding</keyword>
<keyword evidence="3" id="KW-0216">Detoxification</keyword>
<dbReference type="AlphaFoldDB" id="A0A0C6P7M2"/>
<dbReference type="GO" id="GO:0051213">
    <property type="term" value="F:dioxygenase activity"/>
    <property type="evidence" value="ECO:0007669"/>
    <property type="project" value="UniProtKB-KW"/>
</dbReference>
<accession>A0A0C6P7M2</accession>
<evidence type="ECO:0000313" key="13">
    <source>
        <dbReference type="Proteomes" id="UP000007564"/>
    </source>
</evidence>
<evidence type="ECO:0000256" key="2">
    <source>
        <dbReference type="ARBA" id="ARBA00009881"/>
    </source>
</evidence>
<keyword evidence="5" id="KW-0288">FMN</keyword>
<comment type="cofactor">
    <cofactor evidence="1">
        <name>FMN</name>
        <dbReference type="ChEBI" id="CHEBI:58210"/>
    </cofactor>
</comment>
<dbReference type="GO" id="GO:0018580">
    <property type="term" value="F:nitronate monooxygenase activity"/>
    <property type="evidence" value="ECO:0007669"/>
    <property type="project" value="InterPro"/>
</dbReference>
<dbReference type="CDD" id="cd04730">
    <property type="entry name" value="NPD_like"/>
    <property type="match status" value="1"/>
</dbReference>
<evidence type="ECO:0000256" key="11">
    <source>
        <dbReference type="ARBA" id="ARBA00067136"/>
    </source>
</evidence>
<evidence type="ECO:0000256" key="5">
    <source>
        <dbReference type="ARBA" id="ARBA00022643"/>
    </source>
</evidence>
<dbReference type="RefSeq" id="WP_015064355.1">
    <property type="nucleotide sequence ID" value="NC_019382.1"/>
</dbReference>
<dbReference type="PANTHER" id="PTHR42747">
    <property type="entry name" value="NITRONATE MONOOXYGENASE-RELATED"/>
    <property type="match status" value="1"/>
</dbReference>
<keyword evidence="4" id="KW-0285">Flavoprotein</keyword>
<proteinExistence type="inferred from homology"/>
<dbReference type="InterPro" id="IPR013785">
    <property type="entry name" value="Aldolase_TIM"/>
</dbReference>
<keyword evidence="7 12" id="KW-0560">Oxidoreductase</keyword>
<evidence type="ECO:0000256" key="1">
    <source>
        <dbReference type="ARBA" id="ARBA00001917"/>
    </source>
</evidence>
<reference evidence="12 13" key="1">
    <citation type="journal article" date="2012" name="BMC Genomics">
        <title>Comparative genomics of the classical Bordetella subspecies: the evolution and exchange of virulence-associated diversity amongst closely related pathogens.</title>
        <authorList>
            <person name="Park J."/>
            <person name="Zhang Y."/>
            <person name="Buboltz A.M."/>
            <person name="Zhang X."/>
            <person name="Schuster S.C."/>
            <person name="Ahuja U."/>
            <person name="Liu M."/>
            <person name="Miller J.F."/>
            <person name="Sebaihia M."/>
            <person name="Bentley S.D."/>
            <person name="Parkhill J."/>
            <person name="Harvill E.T."/>
        </authorList>
    </citation>
    <scope>NUCLEOTIDE SEQUENCE [LARGE SCALE GENOMIC DNA]</scope>
    <source>
        <strain evidence="12 13">253</strain>
    </source>
</reference>
<dbReference type="GO" id="GO:0000166">
    <property type="term" value="F:nucleotide binding"/>
    <property type="evidence" value="ECO:0007669"/>
    <property type="project" value="UniProtKB-KW"/>
</dbReference>
<evidence type="ECO:0000256" key="9">
    <source>
        <dbReference type="ARBA" id="ARBA00031155"/>
    </source>
</evidence>
<sequence length="372" mass="38689">MIHADPESAMPAAYAATPFAQRLGLTLPVVQAPMAGVSTPALAAAVSNAGGLGSLGLGAMNADAARQAIALTREQTTRPFNVNLFCHAPATADAAREARWLQYLAPRFAEFDAQPPATLREVYTNFLADDDMFDMLLAERPEVVSLHFGLPPASRIAALRQAGIYLMATATDMREAARIAAAGVDAIVAQGIEAGGHRGMFDPAARDEQLGTLALTRLLARRFDAPVIAAGGIMDGAGVAAVLALGAQAAQLGTAFISCPESSADMPHRHALLDQAEVATTLTRAISGRPARSIANRYTELGATADCPPTPDYPIAYDAGKALHAAARARGDASYAAQWAGQAAALSRGVPAATLMRQLQAELNDCIGRLAR</sequence>
<evidence type="ECO:0000256" key="4">
    <source>
        <dbReference type="ARBA" id="ARBA00022630"/>
    </source>
</evidence>
<dbReference type="Gene3D" id="3.20.20.70">
    <property type="entry name" value="Aldolase class I"/>
    <property type="match status" value="1"/>
</dbReference>
<protein>
    <recommendedName>
        <fullName evidence="11">Nitronate monooxygenase</fullName>
    </recommendedName>
    <alternativeName>
        <fullName evidence="9">Propionate 3-nitronate monooxygenase</fullName>
    </alternativeName>
</protein>
<dbReference type="PANTHER" id="PTHR42747:SF3">
    <property type="entry name" value="NITRONATE MONOOXYGENASE-RELATED"/>
    <property type="match status" value="1"/>
</dbReference>
<evidence type="ECO:0000256" key="6">
    <source>
        <dbReference type="ARBA" id="ARBA00022741"/>
    </source>
</evidence>
<comment type="catalytic activity">
    <reaction evidence="10">
        <text>3 propionate 3-nitronate + 3 O2 + H2O = 3 3-oxopropanoate + 2 nitrate + nitrite + H2O2 + 3 H(+)</text>
        <dbReference type="Rhea" id="RHEA:57332"/>
        <dbReference type="ChEBI" id="CHEBI:15377"/>
        <dbReference type="ChEBI" id="CHEBI:15378"/>
        <dbReference type="ChEBI" id="CHEBI:15379"/>
        <dbReference type="ChEBI" id="CHEBI:16240"/>
        <dbReference type="ChEBI" id="CHEBI:16301"/>
        <dbReference type="ChEBI" id="CHEBI:17632"/>
        <dbReference type="ChEBI" id="CHEBI:33190"/>
        <dbReference type="ChEBI" id="CHEBI:136067"/>
    </reaction>
</comment>
<comment type="similarity">
    <text evidence="2">Belongs to the nitronate monooxygenase family. NMO class I subfamily.</text>
</comment>
<dbReference type="Proteomes" id="UP000007564">
    <property type="component" value="Chromosome"/>
</dbReference>
<keyword evidence="8" id="KW-0503">Monooxygenase</keyword>
<evidence type="ECO:0000256" key="8">
    <source>
        <dbReference type="ARBA" id="ARBA00023033"/>
    </source>
</evidence>
<evidence type="ECO:0000256" key="10">
    <source>
        <dbReference type="ARBA" id="ARBA00049401"/>
    </source>
</evidence>
<name>A0A0C6P7M2_BORBO</name>
<dbReference type="EMBL" id="HE965806">
    <property type="protein sequence ID" value="CCJ54117.1"/>
    <property type="molecule type" value="Genomic_DNA"/>
</dbReference>
<evidence type="ECO:0000313" key="12">
    <source>
        <dbReference type="EMBL" id="CCJ54117.1"/>
    </source>
</evidence>
<dbReference type="GO" id="GO:0009636">
    <property type="term" value="P:response to toxic substance"/>
    <property type="evidence" value="ECO:0007669"/>
    <property type="project" value="UniProtKB-KW"/>
</dbReference>
<dbReference type="Pfam" id="PF03060">
    <property type="entry name" value="NMO"/>
    <property type="match status" value="1"/>
</dbReference>
<dbReference type="HOGENOM" id="CLU_038732_5_1_4"/>
<evidence type="ECO:0000256" key="7">
    <source>
        <dbReference type="ARBA" id="ARBA00023002"/>
    </source>
</evidence>
<dbReference type="InterPro" id="IPR004136">
    <property type="entry name" value="NMO"/>
</dbReference>
<gene>
    <name evidence="12" type="ORF">BN112_2200</name>
</gene>
<dbReference type="FunFam" id="3.20.20.70:FF:000154">
    <property type="entry name" value="Probable nitronate monooxygenase"/>
    <property type="match status" value="1"/>
</dbReference>
<evidence type="ECO:0000256" key="3">
    <source>
        <dbReference type="ARBA" id="ARBA00022575"/>
    </source>
</evidence>
<dbReference type="SUPFAM" id="SSF51412">
    <property type="entry name" value="Inosine monophosphate dehydrogenase (IMPDH)"/>
    <property type="match status" value="1"/>
</dbReference>
<dbReference type="KEGG" id="bbh:BN112_2200"/>
<organism evidence="12 13">
    <name type="scientific">Bordetella bronchiseptica 253</name>
    <dbReference type="NCBI Taxonomy" id="568707"/>
    <lineage>
        <taxon>Bacteria</taxon>
        <taxon>Pseudomonadati</taxon>
        <taxon>Pseudomonadota</taxon>
        <taxon>Betaproteobacteria</taxon>
        <taxon>Burkholderiales</taxon>
        <taxon>Alcaligenaceae</taxon>
        <taxon>Bordetella</taxon>
    </lineage>
</organism>
<dbReference type="OrthoDB" id="9778912at2"/>
<keyword evidence="12" id="KW-0223">Dioxygenase</keyword>